<comment type="subcellular location">
    <subcellularLocation>
        <location evidence="1">Membrane</location>
    </subcellularLocation>
</comment>
<feature type="transmembrane region" description="Helical" evidence="8">
    <location>
        <begin position="274"/>
        <end position="302"/>
    </location>
</feature>
<dbReference type="eggNOG" id="KOG4171">
    <property type="taxonomic scope" value="Eukaryota"/>
</dbReference>
<feature type="transmembrane region" description="Helical" evidence="8">
    <location>
        <begin position="652"/>
        <end position="677"/>
    </location>
</feature>
<evidence type="ECO:0000259" key="9">
    <source>
        <dbReference type="PROSITE" id="PS50112"/>
    </source>
</evidence>
<dbReference type="Pfam" id="PF13426">
    <property type="entry name" value="PAS_9"/>
    <property type="match status" value="1"/>
</dbReference>
<dbReference type="InterPro" id="IPR050401">
    <property type="entry name" value="Cyclic_nucleotide_synthase"/>
</dbReference>
<evidence type="ECO:0000256" key="4">
    <source>
        <dbReference type="ARBA" id="ARBA00022989"/>
    </source>
</evidence>
<dbReference type="PANTHER" id="PTHR11920:SF335">
    <property type="entry name" value="GUANYLATE CYCLASE"/>
    <property type="match status" value="1"/>
</dbReference>
<dbReference type="InterPro" id="IPR035965">
    <property type="entry name" value="PAS-like_dom_sf"/>
</dbReference>
<dbReference type="InterPro" id="IPR001054">
    <property type="entry name" value="A/G_cyclase"/>
</dbReference>
<feature type="transmembrane region" description="Helical" evidence="8">
    <location>
        <begin position="308"/>
        <end position="331"/>
    </location>
</feature>
<dbReference type="SMR" id="A2G4Y5"/>
<feature type="transmembrane region" description="Helical" evidence="8">
    <location>
        <begin position="180"/>
        <end position="201"/>
    </location>
</feature>
<feature type="domain" description="PAS" evidence="9">
    <location>
        <begin position="1218"/>
        <end position="1281"/>
    </location>
</feature>
<keyword evidence="5 8" id="KW-0472">Membrane</keyword>
<feature type="region of interest" description="Disordered" evidence="7">
    <location>
        <begin position="584"/>
        <end position="611"/>
    </location>
</feature>
<feature type="transmembrane region" description="Helical" evidence="8">
    <location>
        <begin position="867"/>
        <end position="892"/>
    </location>
</feature>
<dbReference type="GO" id="GO:0004383">
    <property type="term" value="F:guanylate cyclase activity"/>
    <property type="evidence" value="ECO:0000318"/>
    <property type="project" value="GO_Central"/>
</dbReference>
<evidence type="ECO:0000256" key="2">
    <source>
        <dbReference type="ARBA" id="ARBA00022692"/>
    </source>
</evidence>
<feature type="domain" description="Guanylate cyclase" evidence="10">
    <location>
        <begin position="1374"/>
        <end position="1506"/>
    </location>
</feature>
<gene>
    <name evidence="11" type="ORF">TVAG_167510</name>
</gene>
<evidence type="ECO:0000313" key="11">
    <source>
        <dbReference type="EMBL" id="EAX87786.1"/>
    </source>
</evidence>
<protein>
    <submittedName>
        <fullName evidence="11">Adenylate and Guanylate cyclase catalytic domain containing protein</fullName>
    </submittedName>
</protein>
<dbReference type="GO" id="GO:0007168">
    <property type="term" value="P:receptor guanylyl cyclase signaling pathway"/>
    <property type="evidence" value="ECO:0000318"/>
    <property type="project" value="GO_Central"/>
</dbReference>
<feature type="transmembrane region" description="Helical" evidence="8">
    <location>
        <begin position="247"/>
        <end position="267"/>
    </location>
</feature>
<dbReference type="CDD" id="cd07302">
    <property type="entry name" value="CHD"/>
    <property type="match status" value="1"/>
</dbReference>
<name>A2G4Y5_TRIV3</name>
<dbReference type="GO" id="GO:0035556">
    <property type="term" value="P:intracellular signal transduction"/>
    <property type="evidence" value="ECO:0007669"/>
    <property type="project" value="InterPro"/>
</dbReference>
<dbReference type="InParanoid" id="A2G4Y5"/>
<keyword evidence="12" id="KW-1185">Reference proteome</keyword>
<dbReference type="Gene3D" id="3.30.450.20">
    <property type="entry name" value="PAS domain"/>
    <property type="match status" value="1"/>
</dbReference>
<dbReference type="InterPro" id="IPR000014">
    <property type="entry name" value="PAS"/>
</dbReference>
<evidence type="ECO:0000256" key="7">
    <source>
        <dbReference type="SAM" id="MobiDB-lite"/>
    </source>
</evidence>
<evidence type="ECO:0000259" key="10">
    <source>
        <dbReference type="PROSITE" id="PS50125"/>
    </source>
</evidence>
<dbReference type="CDD" id="cd00130">
    <property type="entry name" value="PAS"/>
    <property type="match status" value="1"/>
</dbReference>
<dbReference type="GO" id="GO:0005886">
    <property type="term" value="C:plasma membrane"/>
    <property type="evidence" value="ECO:0000318"/>
    <property type="project" value="GO_Central"/>
</dbReference>
<dbReference type="VEuPathDB" id="TrichDB:TVAG_167510"/>
<evidence type="ECO:0000256" key="3">
    <source>
        <dbReference type="ARBA" id="ARBA00022741"/>
    </source>
</evidence>
<keyword evidence="4 8" id="KW-1133">Transmembrane helix</keyword>
<dbReference type="InterPro" id="IPR029787">
    <property type="entry name" value="Nucleotide_cyclase"/>
</dbReference>
<dbReference type="OrthoDB" id="6127067at2759"/>
<evidence type="ECO:0000256" key="5">
    <source>
        <dbReference type="ARBA" id="ARBA00023136"/>
    </source>
</evidence>
<dbReference type="GO" id="GO:0000166">
    <property type="term" value="F:nucleotide binding"/>
    <property type="evidence" value="ECO:0007669"/>
    <property type="project" value="UniProtKB-KW"/>
</dbReference>
<accession>A2G4Y5</accession>
<dbReference type="SMART" id="SM00044">
    <property type="entry name" value="CYCc"/>
    <property type="match status" value="1"/>
</dbReference>
<feature type="transmembrane region" description="Helical" evidence="8">
    <location>
        <begin position="942"/>
        <end position="967"/>
    </location>
</feature>
<evidence type="ECO:0000256" key="1">
    <source>
        <dbReference type="ARBA" id="ARBA00004370"/>
    </source>
</evidence>
<dbReference type="SUPFAM" id="SSF55073">
    <property type="entry name" value="Nucleotide cyclase"/>
    <property type="match status" value="1"/>
</dbReference>
<dbReference type="VEuPathDB" id="TrichDB:TVAGG3_0200270"/>
<evidence type="ECO:0000313" key="12">
    <source>
        <dbReference type="Proteomes" id="UP000001542"/>
    </source>
</evidence>
<feature type="transmembrane region" description="Helical" evidence="8">
    <location>
        <begin position="1146"/>
        <end position="1169"/>
    </location>
</feature>
<keyword evidence="3" id="KW-0547">Nucleotide-binding</keyword>
<dbReference type="Pfam" id="PF00211">
    <property type="entry name" value="Guanylate_cyc"/>
    <property type="match status" value="1"/>
</dbReference>
<keyword evidence="2 8" id="KW-0812">Transmembrane</keyword>
<feature type="transmembrane region" description="Helical" evidence="8">
    <location>
        <begin position="50"/>
        <end position="74"/>
    </location>
</feature>
<feature type="transmembrane region" description="Helical" evidence="8">
    <location>
        <begin position="104"/>
        <end position="126"/>
    </location>
</feature>
<proteinExistence type="predicted"/>
<feature type="transmembrane region" description="Helical" evidence="8">
    <location>
        <begin position="222"/>
        <end position="241"/>
    </location>
</feature>
<dbReference type="PROSITE" id="PS50112">
    <property type="entry name" value="PAS"/>
    <property type="match status" value="1"/>
</dbReference>
<dbReference type="GO" id="GO:0006182">
    <property type="term" value="P:cGMP biosynthetic process"/>
    <property type="evidence" value="ECO:0000318"/>
    <property type="project" value="GO_Central"/>
</dbReference>
<sequence>MQSGGNLPPPSVSGSMSTESTSQAIDVTKTNGFVDELFPLFTSVFQQVSISLFFVFPFLFFFFTQVITTSIWPWSRYWEKSDSKNITWYLRSILFFLPPDAAPMHYLVVTVVIFALNLLAFIIIRFQLAYYKVQRSFIKALNVPIRFFIDTFNLVLIVPATVIIGESFLKIAHGVYDYQYIVSLIFNMISLFYLIFTFTITQGFASKSISISNSLLLNFDPSVMIITIAMFLTCQLLYFILALFESWARLVAIGLHIICFSYILYYICARMPFVILLSTALSVSWFIGNIFGDILSIIAEFYQGLNEFIVLGIVYGFFLLTSPAFLMLFGIKIKKIVGLLQEDIKGDQNREDYFTDLGLADNEVKAMLFLRLGFQNYCPMFYNWSLINFIMNHHQNEEALSTCLQIINFFPKEGHLSNRLQRLVLQSRTITYPTRFLLFQIEHIKTLRQFSVSTAAKIKLLELKTMSKQCEMMTKGAVDSTKLTPAYFENMSTRTRLTRAIWREALEMSPNNPKFCEEFAKYLIESETDFISGIRIKHRQNVIEMGTSFSVDYSFRSMVREFPGYLKKHIVDLKGGVVDNTKMKNTKGSQSLSNQSSNGSSGDISYGSKDNGETELDNEVEEYVGKQSISHAKIRLALQRALETKIPFSIKIIIPATIITIVLLTIIFILGFAFSILELSGQTQSMTRLDCISQTRFYTSLGDVDLILRFSQEHNELQKYLEEMQVLVRNTDPVFINVDRDMLREILTFTNNASQKFQELIDNIAELALDGEDIFSFADTLLRPNVDMTSCGYFQISRYKASVSELMSMYIFHQREFSGKDTVYNLMRDENYCEVFVNFETLYKAGAVLFDKLSQYQKDKSHKLKNLFNNLAIAIPVITFFVGVVPIIAIHISNYLSLRNIIEIIHSFDNKAKQEAKQPLTFGNNDDDIKFAEMNATSNTSIILICVIVFISLAFLAVSLIMCVLVVKSNNNIIKLNDWNRYASLRLSLSAESLMVLIFSVANHDIPDSQVFKPVDYLVNLTLKITKELVDADMNLTQGTEDSPACNGFDRELDEYNIIDQQARPKIGDPHDFYSKTSIHQQIEVYNEFIRILSDDALKMNEPITKFYMANSLHIVNAHMWMRLMNVTKRMIKLAEIEYTNLVQSIIIMAVVVVLLIISFICVMVFYYINRLSTYKASLFVLRRFHPLTLINNKLFAKFFLKSKDLSHNEHLTVDGSIIHNVNDAIFCTSYFGTVETVNTSVSTLLGYTPEQILGQSVNSFFSTQDEEKLQTKLEMMKNGQSSTFVEEDMTVVSDSAKEIPCHVTIIGMKNNNGDLNSFVIILRDQTALVNQMKQAEDAKAKSEKLLYQILPRDIVVQLNKGEKDISFTVESATIIFIDIVKFSEYTVNLSPQEIMANLSTYFANIDKLASKHNMITKIKLIGDIYMAAAGLFNPEASPESHAEQAINLGLESIQELEEVNMRLDASLTIRVGVNTGGPLIAGVLGTDKPAFDIIGDPINVAAILQSTDEPNHVHISQATYDIIKCLDFDVIARGETFLKGKGKQMTYFVNPVAQTTFNGTGSFMKQ</sequence>
<dbReference type="PANTHER" id="PTHR11920">
    <property type="entry name" value="GUANYLYL CYCLASE"/>
    <property type="match status" value="1"/>
</dbReference>
<reference evidence="11" key="1">
    <citation type="submission" date="2006-10" db="EMBL/GenBank/DDBJ databases">
        <authorList>
            <person name="Amadeo P."/>
            <person name="Zhao Q."/>
            <person name="Wortman J."/>
            <person name="Fraser-Liggett C."/>
            <person name="Carlton J."/>
        </authorList>
    </citation>
    <scope>NUCLEOTIDE SEQUENCE</scope>
    <source>
        <strain evidence="11">G3</strain>
    </source>
</reference>
<dbReference type="GO" id="GO:0001653">
    <property type="term" value="F:peptide receptor activity"/>
    <property type="evidence" value="ECO:0000318"/>
    <property type="project" value="GO_Central"/>
</dbReference>
<keyword evidence="6" id="KW-0456">Lyase</keyword>
<dbReference type="Gene3D" id="3.30.70.1230">
    <property type="entry name" value="Nucleotide cyclase"/>
    <property type="match status" value="1"/>
</dbReference>
<dbReference type="NCBIfam" id="TIGR00229">
    <property type="entry name" value="sensory_box"/>
    <property type="match status" value="1"/>
</dbReference>
<feature type="compositionally biased region" description="Low complexity" evidence="7">
    <location>
        <begin position="588"/>
        <end position="608"/>
    </location>
</feature>
<reference evidence="11" key="2">
    <citation type="journal article" date="2007" name="Science">
        <title>Draft genome sequence of the sexually transmitted pathogen Trichomonas vaginalis.</title>
        <authorList>
            <person name="Carlton J.M."/>
            <person name="Hirt R.P."/>
            <person name="Silva J.C."/>
            <person name="Delcher A.L."/>
            <person name="Schatz M."/>
            <person name="Zhao Q."/>
            <person name="Wortman J.R."/>
            <person name="Bidwell S.L."/>
            <person name="Alsmark U.C.M."/>
            <person name="Besteiro S."/>
            <person name="Sicheritz-Ponten T."/>
            <person name="Noel C.J."/>
            <person name="Dacks J.B."/>
            <person name="Foster P.G."/>
            <person name="Simillion C."/>
            <person name="Van de Peer Y."/>
            <person name="Miranda-Saavedra D."/>
            <person name="Barton G.J."/>
            <person name="Westrop G.D."/>
            <person name="Mueller S."/>
            <person name="Dessi D."/>
            <person name="Fiori P.L."/>
            <person name="Ren Q."/>
            <person name="Paulsen I."/>
            <person name="Zhang H."/>
            <person name="Bastida-Corcuera F.D."/>
            <person name="Simoes-Barbosa A."/>
            <person name="Brown M.T."/>
            <person name="Hayes R.D."/>
            <person name="Mukherjee M."/>
            <person name="Okumura C.Y."/>
            <person name="Schneider R."/>
            <person name="Smith A.J."/>
            <person name="Vanacova S."/>
            <person name="Villalvazo M."/>
            <person name="Haas B.J."/>
            <person name="Pertea M."/>
            <person name="Feldblyum T.V."/>
            <person name="Utterback T.R."/>
            <person name="Shu C.L."/>
            <person name="Osoegawa K."/>
            <person name="de Jong P.J."/>
            <person name="Hrdy I."/>
            <person name="Horvathova L."/>
            <person name="Zubacova Z."/>
            <person name="Dolezal P."/>
            <person name="Malik S.B."/>
            <person name="Logsdon J.M. Jr."/>
            <person name="Henze K."/>
            <person name="Gupta A."/>
            <person name="Wang C.C."/>
            <person name="Dunne R.L."/>
            <person name="Upcroft J.A."/>
            <person name="Upcroft P."/>
            <person name="White O."/>
            <person name="Salzberg S.L."/>
            <person name="Tang P."/>
            <person name="Chiu C.-H."/>
            <person name="Lee Y.-S."/>
            <person name="Embley T.M."/>
            <person name="Coombs G.H."/>
            <person name="Mottram J.C."/>
            <person name="Tachezy J."/>
            <person name="Fraser-Liggett C.M."/>
            <person name="Johnson P.J."/>
        </authorList>
    </citation>
    <scope>NUCLEOTIDE SEQUENCE [LARGE SCALE GENOMIC DNA]</scope>
    <source>
        <strain evidence="11">G3</strain>
    </source>
</reference>
<evidence type="ECO:0000256" key="8">
    <source>
        <dbReference type="SAM" id="Phobius"/>
    </source>
</evidence>
<dbReference type="SMART" id="SM00091">
    <property type="entry name" value="PAS"/>
    <property type="match status" value="1"/>
</dbReference>
<dbReference type="Proteomes" id="UP000001542">
    <property type="component" value="Unassembled WGS sequence"/>
</dbReference>
<dbReference type="EMBL" id="DS114398">
    <property type="protein sequence ID" value="EAX87786.1"/>
    <property type="molecule type" value="Genomic_DNA"/>
</dbReference>
<dbReference type="SUPFAM" id="SSF55785">
    <property type="entry name" value="PYP-like sensor domain (PAS domain)"/>
    <property type="match status" value="1"/>
</dbReference>
<evidence type="ECO:0000256" key="6">
    <source>
        <dbReference type="ARBA" id="ARBA00023239"/>
    </source>
</evidence>
<organism evidence="11 12">
    <name type="scientific">Trichomonas vaginalis (strain ATCC PRA-98 / G3)</name>
    <dbReference type="NCBI Taxonomy" id="412133"/>
    <lineage>
        <taxon>Eukaryota</taxon>
        <taxon>Metamonada</taxon>
        <taxon>Parabasalia</taxon>
        <taxon>Trichomonadida</taxon>
        <taxon>Trichomonadidae</taxon>
        <taxon>Trichomonas</taxon>
    </lineage>
</organism>
<dbReference type="PROSITE" id="PS50125">
    <property type="entry name" value="GUANYLATE_CYCLASE_2"/>
    <property type="match status" value="1"/>
</dbReference>